<dbReference type="PANTHER" id="PTHR11228">
    <property type="entry name" value="RADICAL SAM DOMAIN PROTEIN"/>
    <property type="match status" value="1"/>
</dbReference>
<dbReference type="Proteomes" id="UP000001400">
    <property type="component" value="Chromosome"/>
</dbReference>
<dbReference type="AlphaFoldDB" id="D3TBX1"/>
<gene>
    <name evidence="7" type="ordered locus">Aboo_0244</name>
</gene>
<dbReference type="OrthoDB" id="30736at2157"/>
<dbReference type="GeneID" id="8827186"/>
<keyword evidence="3" id="KW-0408">Iron</keyword>
<dbReference type="InterPro" id="IPR050377">
    <property type="entry name" value="Radical_SAM_PqqE_MftC-like"/>
</dbReference>
<evidence type="ECO:0000256" key="4">
    <source>
        <dbReference type="ARBA" id="ARBA00023014"/>
    </source>
</evidence>
<dbReference type="NCBIfam" id="TIGR04085">
    <property type="entry name" value="rSAM_more_4Fe4S"/>
    <property type="match status" value="1"/>
</dbReference>
<dbReference type="EMBL" id="CP001941">
    <property type="protein sequence ID" value="ADD08056.1"/>
    <property type="molecule type" value="Genomic_DNA"/>
</dbReference>
<evidence type="ECO:0000256" key="2">
    <source>
        <dbReference type="ARBA" id="ARBA00022723"/>
    </source>
</evidence>
<dbReference type="CDD" id="cd01335">
    <property type="entry name" value="Radical_SAM"/>
    <property type="match status" value="1"/>
</dbReference>
<feature type="domain" description="Radical SAM core" evidence="5">
    <location>
        <begin position="15"/>
        <end position="167"/>
    </location>
</feature>
<dbReference type="InterPro" id="IPR013785">
    <property type="entry name" value="Aldolase_TIM"/>
</dbReference>
<dbReference type="Pfam" id="PF13186">
    <property type="entry name" value="SPASM"/>
    <property type="match status" value="1"/>
</dbReference>
<dbReference type="GO" id="GO:0003824">
    <property type="term" value="F:catalytic activity"/>
    <property type="evidence" value="ECO:0007669"/>
    <property type="project" value="InterPro"/>
</dbReference>
<accession>D3TBX1</accession>
<dbReference type="GO" id="GO:0051536">
    <property type="term" value="F:iron-sulfur cluster binding"/>
    <property type="evidence" value="ECO:0007669"/>
    <property type="project" value="UniProtKB-KW"/>
</dbReference>
<proteinExistence type="predicted"/>
<evidence type="ECO:0000313" key="8">
    <source>
        <dbReference type="Proteomes" id="UP000001400"/>
    </source>
</evidence>
<organism evidence="7 8">
    <name type="scientific">Aciduliprofundum boonei (strain DSM 19572 / T469)</name>
    <dbReference type="NCBI Taxonomy" id="439481"/>
    <lineage>
        <taxon>Archaea</taxon>
        <taxon>Methanobacteriati</taxon>
        <taxon>Thermoplasmatota</taxon>
        <taxon>DHVE2 group</taxon>
        <taxon>Candidatus Aciduliprofundum</taxon>
    </lineage>
</organism>
<protein>
    <submittedName>
        <fullName evidence="7">Radical SAM domain protein</fullName>
    </submittedName>
</protein>
<evidence type="ECO:0000259" key="6">
    <source>
        <dbReference type="Pfam" id="PF13186"/>
    </source>
</evidence>
<dbReference type="PANTHER" id="PTHR11228:SF7">
    <property type="entry name" value="PQQA PEPTIDE CYCLASE"/>
    <property type="match status" value="1"/>
</dbReference>
<keyword evidence="1" id="KW-0949">S-adenosyl-L-methionine</keyword>
<dbReference type="InterPro" id="IPR007197">
    <property type="entry name" value="rSAM"/>
</dbReference>
<dbReference type="Gene3D" id="3.20.20.70">
    <property type="entry name" value="Aldolase class I"/>
    <property type="match status" value="1"/>
</dbReference>
<dbReference type="SUPFAM" id="SSF102114">
    <property type="entry name" value="Radical SAM enzymes"/>
    <property type="match status" value="1"/>
</dbReference>
<dbReference type="InterPro" id="IPR023885">
    <property type="entry name" value="4Fe4S-binding_SPASM_dom"/>
</dbReference>
<dbReference type="SFLD" id="SFLDS00029">
    <property type="entry name" value="Radical_SAM"/>
    <property type="match status" value="1"/>
</dbReference>
<dbReference type="Pfam" id="PF04055">
    <property type="entry name" value="Radical_SAM"/>
    <property type="match status" value="1"/>
</dbReference>
<dbReference type="GO" id="GO:0046872">
    <property type="term" value="F:metal ion binding"/>
    <property type="evidence" value="ECO:0007669"/>
    <property type="project" value="UniProtKB-KW"/>
</dbReference>
<reference evidence="7" key="1">
    <citation type="submission" date="2010-02" db="EMBL/GenBank/DDBJ databases">
        <title>Complete sequence of Aciduliprofundum boonei T469.</title>
        <authorList>
            <consortium name="US DOE Joint Genome Institute"/>
            <person name="Lucas S."/>
            <person name="Copeland A."/>
            <person name="Lapidus A."/>
            <person name="Cheng J.-F."/>
            <person name="Bruce D."/>
            <person name="Goodwin L."/>
            <person name="Pitluck S."/>
            <person name="Saunders E."/>
            <person name="Detter J.C."/>
            <person name="Han C."/>
            <person name="Tapia R."/>
            <person name="Land M."/>
            <person name="Hauser L."/>
            <person name="Kyrpides N."/>
            <person name="Mikhailova N."/>
            <person name="Flores G."/>
            <person name="Reysenbach A.-L."/>
            <person name="Woyke T."/>
        </authorList>
    </citation>
    <scope>NUCLEOTIDE SEQUENCE</scope>
    <source>
        <strain evidence="7">T469</strain>
    </source>
</reference>
<dbReference type="KEGG" id="abi:Aboo_0244"/>
<evidence type="ECO:0000259" key="5">
    <source>
        <dbReference type="Pfam" id="PF04055"/>
    </source>
</evidence>
<sequence length="342" mass="39501">MSYTVKDPPEGIVAVTYRCNARCYMCNIWKHPSDPKDEIKADDLVSLPGDKKKMRSLNITGGEPFIRTDLGDIISVLRPKTKRLVISTNGYFTDRIVKIAEEFPDIGIRVSLEGLPAVSDKLRGLLNGFDHGLRTLLKLHEMGFKDIGFGITVSDLNHKDMLELYTLAAATGWEFATAVLHNSFYFHKFDNKIEYQNEVAKSFEILINKLLKTHRVKNWYRAFFNYGIINRIYGNPRLLPCGAGTDLFYVDPYGNVRPCNAMDFVIGNIKEETFDKIWRSEKAKEMRERVRSCTMNCWMIGSASPAIRKDLWRVTKWVVKAKFNSLLGKEIKYEDMEKWWKK</sequence>
<dbReference type="SFLD" id="SFLDG01067">
    <property type="entry name" value="SPASM/twitch_domain_containing"/>
    <property type="match status" value="1"/>
</dbReference>
<dbReference type="HOGENOM" id="CLU_009273_4_5_2"/>
<name>D3TBX1_ACIB4</name>
<keyword evidence="4" id="KW-0411">Iron-sulfur</keyword>
<dbReference type="RefSeq" id="WP_012997084.1">
    <property type="nucleotide sequence ID" value="NC_013926.1"/>
</dbReference>
<evidence type="ECO:0000256" key="3">
    <source>
        <dbReference type="ARBA" id="ARBA00023004"/>
    </source>
</evidence>
<evidence type="ECO:0000256" key="1">
    <source>
        <dbReference type="ARBA" id="ARBA00022691"/>
    </source>
</evidence>
<dbReference type="InterPro" id="IPR058240">
    <property type="entry name" value="rSAM_sf"/>
</dbReference>
<dbReference type="CDD" id="cd21109">
    <property type="entry name" value="SPASM"/>
    <property type="match status" value="1"/>
</dbReference>
<keyword evidence="8" id="KW-1185">Reference proteome</keyword>
<keyword evidence="2" id="KW-0479">Metal-binding</keyword>
<evidence type="ECO:0000313" key="7">
    <source>
        <dbReference type="EMBL" id="ADD08056.1"/>
    </source>
</evidence>
<feature type="domain" description="4Fe4S-binding SPASM" evidence="6">
    <location>
        <begin position="241"/>
        <end position="298"/>
    </location>
</feature>